<dbReference type="InterPro" id="IPR036116">
    <property type="entry name" value="FN3_sf"/>
</dbReference>
<accession>A0A495W2U5</accession>
<protein>
    <recommendedName>
        <fullName evidence="4">Fibronectin type-III domain-containing protein</fullName>
    </recommendedName>
</protein>
<evidence type="ECO:0000313" key="6">
    <source>
        <dbReference type="Proteomes" id="UP000282084"/>
    </source>
</evidence>
<keyword evidence="1" id="KW-0326">Glycosidase</keyword>
<evidence type="ECO:0000313" key="5">
    <source>
        <dbReference type="EMBL" id="RKT55357.1"/>
    </source>
</evidence>
<dbReference type="InterPro" id="IPR003961">
    <property type="entry name" value="FN3_dom"/>
</dbReference>
<keyword evidence="2" id="KW-0624">Polysaccharide degradation</keyword>
<evidence type="ECO:0000259" key="4">
    <source>
        <dbReference type="PROSITE" id="PS50853"/>
    </source>
</evidence>
<sequence>MPPTPLTSAPMRALIAPRPGPAAIVASLCAAALLVAAPSSAAVSAVAAADTQPPTAPGRPAPVSATSTSITFEVAPATDNVGVVGYLAYRNGTPSGGIPTGAPNVLTVVSLSPNTYYFFTVTAWDQAGNQSQQSQGAWLSTTP</sequence>
<feature type="signal peptide" evidence="3">
    <location>
        <begin position="1"/>
        <end position="41"/>
    </location>
</feature>
<proteinExistence type="predicted"/>
<dbReference type="PROSITE" id="PS50853">
    <property type="entry name" value="FN3"/>
    <property type="match status" value="1"/>
</dbReference>
<reference evidence="5 6" key="1">
    <citation type="submission" date="2018-10" db="EMBL/GenBank/DDBJ databases">
        <title>Sequencing the genomes of 1000 actinobacteria strains.</title>
        <authorList>
            <person name="Klenk H.-P."/>
        </authorList>
    </citation>
    <scope>NUCLEOTIDE SEQUENCE [LARGE SCALE GENOMIC DNA]</scope>
    <source>
        <strain evidence="5 6">DSM 43800</strain>
    </source>
</reference>
<evidence type="ECO:0000256" key="1">
    <source>
        <dbReference type="ARBA" id="ARBA00023295"/>
    </source>
</evidence>
<dbReference type="GO" id="GO:0000272">
    <property type="term" value="P:polysaccharide catabolic process"/>
    <property type="evidence" value="ECO:0007669"/>
    <property type="project" value="UniProtKB-KW"/>
</dbReference>
<keyword evidence="1" id="KW-0378">Hydrolase</keyword>
<dbReference type="EMBL" id="RBXO01000001">
    <property type="protein sequence ID" value="RKT55357.1"/>
    <property type="molecule type" value="Genomic_DNA"/>
</dbReference>
<gene>
    <name evidence="5" type="ORF">C8E97_4021</name>
</gene>
<feature type="domain" description="Fibronectin type-III" evidence="4">
    <location>
        <begin position="53"/>
        <end position="143"/>
    </location>
</feature>
<comment type="caution">
    <text evidence="5">The sequence shown here is derived from an EMBL/GenBank/DDBJ whole genome shotgun (WGS) entry which is preliminary data.</text>
</comment>
<name>A0A495W2U5_9PSEU</name>
<dbReference type="AlphaFoldDB" id="A0A495W2U5"/>
<organism evidence="5 6">
    <name type="scientific">Saccharothrix australiensis</name>
    <dbReference type="NCBI Taxonomy" id="2072"/>
    <lineage>
        <taxon>Bacteria</taxon>
        <taxon>Bacillati</taxon>
        <taxon>Actinomycetota</taxon>
        <taxon>Actinomycetes</taxon>
        <taxon>Pseudonocardiales</taxon>
        <taxon>Pseudonocardiaceae</taxon>
        <taxon>Saccharothrix</taxon>
    </lineage>
</organism>
<dbReference type="SMART" id="SM00060">
    <property type="entry name" value="FN3"/>
    <property type="match status" value="1"/>
</dbReference>
<dbReference type="CDD" id="cd00063">
    <property type="entry name" value="FN3"/>
    <property type="match status" value="1"/>
</dbReference>
<keyword evidence="2" id="KW-0119">Carbohydrate metabolism</keyword>
<dbReference type="Gene3D" id="2.60.40.10">
    <property type="entry name" value="Immunoglobulins"/>
    <property type="match status" value="1"/>
</dbReference>
<dbReference type="InterPro" id="IPR013783">
    <property type="entry name" value="Ig-like_fold"/>
</dbReference>
<dbReference type="SUPFAM" id="SSF49265">
    <property type="entry name" value="Fibronectin type III"/>
    <property type="match status" value="1"/>
</dbReference>
<keyword evidence="6" id="KW-1185">Reference proteome</keyword>
<dbReference type="GO" id="GO:0016798">
    <property type="term" value="F:hydrolase activity, acting on glycosyl bonds"/>
    <property type="evidence" value="ECO:0007669"/>
    <property type="project" value="UniProtKB-KW"/>
</dbReference>
<dbReference type="Proteomes" id="UP000282084">
    <property type="component" value="Unassembled WGS sequence"/>
</dbReference>
<evidence type="ECO:0000256" key="2">
    <source>
        <dbReference type="ARBA" id="ARBA00023326"/>
    </source>
</evidence>
<keyword evidence="3" id="KW-0732">Signal</keyword>
<evidence type="ECO:0000256" key="3">
    <source>
        <dbReference type="SAM" id="SignalP"/>
    </source>
</evidence>
<feature type="chain" id="PRO_5019792195" description="Fibronectin type-III domain-containing protein" evidence="3">
    <location>
        <begin position="42"/>
        <end position="143"/>
    </location>
</feature>